<protein>
    <recommendedName>
        <fullName evidence="3">TEA domain-containing protein</fullName>
    </recommendedName>
</protein>
<dbReference type="OrthoDB" id="10006572at2759"/>
<sequence>MPVWRTPRNSQPPMRLGSPAFNIGRRTNKLLKSREKVWPEHLEKALLEALAAYRPTSTKDPRSLQRFPRRNKWISQRIEEQTGIKRTPKQVGSRLQQLRETCPDPKVLHLIQSKDFGDQQVIHDSANSSSTSPFTTVGEWSLSKHSVPPSLDNRALSRFSSVSSSDFSQGTSSSSSTSLPVYSFRTVLDVSLTLFEFDFCAPSPNAGPSFTLDLDEHALTDYISSPDSPYHTFTRRAEVRTARAISQCTPVVNFSSQRFLPDGHYQCITEVGRDGELVYSRLVLLERRRLGSESFALSMPLLPDFWAVITSSPENYRSYTITQKIYPISNDTAQSDLPLFSIHYTMEHGFIPPMYVAPDLPPPPPYFDGLSLHTNVHAPLHFHYPTPLSDSPSTLYFNDAPLAHPAQIPNPCSFRTPWTMNYSTWVMNSTPFRLTSEPCNTTCTI</sequence>
<dbReference type="GO" id="GO:0003700">
    <property type="term" value="F:DNA-binding transcription factor activity"/>
    <property type="evidence" value="ECO:0007669"/>
    <property type="project" value="InterPro"/>
</dbReference>
<dbReference type="PROSITE" id="PS51088">
    <property type="entry name" value="TEA_2"/>
    <property type="match status" value="1"/>
</dbReference>
<accession>A0A9P5NSH1</accession>
<comment type="caution">
    <text evidence="4">The sequence shown here is derived from an EMBL/GenBank/DDBJ whole genome shotgun (WGS) entry which is preliminary data.</text>
</comment>
<dbReference type="InterPro" id="IPR000818">
    <property type="entry name" value="TEA/ATTS_dom"/>
</dbReference>
<comment type="similarity">
    <text evidence="1">Belongs to the TEC1 family.</text>
</comment>
<feature type="domain" description="TEA" evidence="3">
    <location>
        <begin position="31"/>
        <end position="105"/>
    </location>
</feature>
<dbReference type="SMART" id="SM00426">
    <property type="entry name" value="TEA"/>
    <property type="match status" value="1"/>
</dbReference>
<organism evidence="4 5">
    <name type="scientific">Gymnopilus junonius</name>
    <name type="common">Spectacular rustgill mushroom</name>
    <name type="synonym">Gymnopilus spectabilis subsp. junonius</name>
    <dbReference type="NCBI Taxonomy" id="109634"/>
    <lineage>
        <taxon>Eukaryota</taxon>
        <taxon>Fungi</taxon>
        <taxon>Dikarya</taxon>
        <taxon>Basidiomycota</taxon>
        <taxon>Agaricomycotina</taxon>
        <taxon>Agaricomycetes</taxon>
        <taxon>Agaricomycetidae</taxon>
        <taxon>Agaricales</taxon>
        <taxon>Agaricineae</taxon>
        <taxon>Hymenogastraceae</taxon>
        <taxon>Gymnopilus</taxon>
    </lineage>
</organism>
<dbReference type="EMBL" id="JADNYJ010000030">
    <property type="protein sequence ID" value="KAF8903466.1"/>
    <property type="molecule type" value="Genomic_DNA"/>
</dbReference>
<dbReference type="Pfam" id="PF01285">
    <property type="entry name" value="TEA"/>
    <property type="match status" value="1"/>
</dbReference>
<evidence type="ECO:0000256" key="2">
    <source>
        <dbReference type="PROSITE-ProRule" id="PRU00505"/>
    </source>
</evidence>
<dbReference type="InterPro" id="IPR038096">
    <property type="entry name" value="TEA/ATTS_sf"/>
</dbReference>
<feature type="DNA-binding region" description="TEA" evidence="2">
    <location>
        <begin position="31"/>
        <end position="105"/>
    </location>
</feature>
<dbReference type="Proteomes" id="UP000724874">
    <property type="component" value="Unassembled WGS sequence"/>
</dbReference>
<keyword evidence="5" id="KW-1185">Reference proteome</keyword>
<dbReference type="Gene3D" id="6.10.20.40">
    <property type="entry name" value="TEA/ATTS domain"/>
    <property type="match status" value="1"/>
</dbReference>
<dbReference type="AlphaFoldDB" id="A0A9P5NSH1"/>
<name>A0A9P5NSH1_GYMJU</name>
<gene>
    <name evidence="4" type="ORF">CPB84DRAFT_1845761</name>
</gene>
<evidence type="ECO:0000313" key="4">
    <source>
        <dbReference type="EMBL" id="KAF8903466.1"/>
    </source>
</evidence>
<evidence type="ECO:0000256" key="1">
    <source>
        <dbReference type="ARBA" id="ARBA00008421"/>
    </source>
</evidence>
<evidence type="ECO:0000313" key="5">
    <source>
        <dbReference type="Proteomes" id="UP000724874"/>
    </source>
</evidence>
<reference evidence="4" key="1">
    <citation type="submission" date="2020-11" db="EMBL/GenBank/DDBJ databases">
        <authorList>
            <consortium name="DOE Joint Genome Institute"/>
            <person name="Ahrendt S."/>
            <person name="Riley R."/>
            <person name="Andreopoulos W."/>
            <person name="LaButti K."/>
            <person name="Pangilinan J."/>
            <person name="Ruiz-duenas F.J."/>
            <person name="Barrasa J.M."/>
            <person name="Sanchez-Garcia M."/>
            <person name="Camarero S."/>
            <person name="Miyauchi S."/>
            <person name="Serrano A."/>
            <person name="Linde D."/>
            <person name="Babiker R."/>
            <person name="Drula E."/>
            <person name="Ayuso-Fernandez I."/>
            <person name="Pacheco R."/>
            <person name="Padilla G."/>
            <person name="Ferreira P."/>
            <person name="Barriuso J."/>
            <person name="Kellner H."/>
            <person name="Castanera R."/>
            <person name="Alfaro M."/>
            <person name="Ramirez L."/>
            <person name="Pisabarro A.G."/>
            <person name="Kuo A."/>
            <person name="Tritt A."/>
            <person name="Lipzen A."/>
            <person name="He G."/>
            <person name="Yan M."/>
            <person name="Ng V."/>
            <person name="Cullen D."/>
            <person name="Martin F."/>
            <person name="Rosso M.-N."/>
            <person name="Henrissat B."/>
            <person name="Hibbett D."/>
            <person name="Martinez A.T."/>
            <person name="Grigoriev I.V."/>
        </authorList>
    </citation>
    <scope>NUCLEOTIDE SEQUENCE</scope>
    <source>
        <strain evidence="4">AH 44721</strain>
    </source>
</reference>
<proteinExistence type="inferred from homology"/>
<evidence type="ECO:0000259" key="3">
    <source>
        <dbReference type="PROSITE" id="PS51088"/>
    </source>
</evidence>